<dbReference type="GO" id="GO:0004715">
    <property type="term" value="F:non-membrane spanning protein tyrosine kinase activity"/>
    <property type="evidence" value="ECO:0007669"/>
    <property type="project" value="UniProtKB-EC"/>
</dbReference>
<dbReference type="SMART" id="SM00252">
    <property type="entry name" value="SH2"/>
    <property type="match status" value="1"/>
</dbReference>
<evidence type="ECO:0000259" key="16">
    <source>
        <dbReference type="PROSITE" id="PS50001"/>
    </source>
</evidence>
<dbReference type="SUPFAM" id="SSF55550">
    <property type="entry name" value="SH2 domain"/>
    <property type="match status" value="1"/>
</dbReference>
<evidence type="ECO:0000256" key="6">
    <source>
        <dbReference type="ARBA" id="ARBA00022777"/>
    </source>
</evidence>
<dbReference type="Gene3D" id="2.30.30.40">
    <property type="entry name" value="SH3 Domains"/>
    <property type="match status" value="1"/>
</dbReference>
<dbReference type="CDD" id="cd11769">
    <property type="entry name" value="SH3_CSK"/>
    <property type="match status" value="1"/>
</dbReference>
<evidence type="ECO:0000259" key="18">
    <source>
        <dbReference type="PROSITE" id="PS50011"/>
    </source>
</evidence>
<keyword evidence="19" id="KW-0675">Receptor</keyword>
<dbReference type="SMART" id="SM00219">
    <property type="entry name" value="TyrKc"/>
    <property type="match status" value="1"/>
</dbReference>
<protein>
    <recommendedName>
        <fullName evidence="14">Tyrosine-protein kinase</fullName>
        <ecNumber evidence="14">2.7.10.2</ecNumber>
    </recommendedName>
</protein>
<sequence>MSNSMSGNSGNPMSGNSSKNFPNGTECVARYDFKGNSEKDLPFKKGDIIEILQSTRDPNWYNAKKVSDGRTGLIPINYVQQRRALHLHEMPWFFGKITREKAEELLTPREVGLFLVRESTNFPGDYTLCVVSPQNNKKVEHYRVISTSDNQVTVDEEAFFPTLIELIKHYEKDADGLCTMLKKPLKKKTEILQSAIFKESFQKEGWAVPIEDVEFKELIGKGEFGNVYKGVWAKKTVAIKKLRDDSKTAQSLLAEASVMTTLQHKNLVVLVAISFQGDSILILTEYCEKGVLVEYLRTRGRAVITLEEQKGFAIDVCNGMRYLEEKNIIHRDLAARNVLLSDELCAKVSDFGLAKDVEQELASGKFPVKWTAPEAIELKIFSTKSDVWSFGILLWEIFSFGRNPYPREPLDELLTKIKSNYRMECPEKCPPFVYQLMLKCWDADPSRRPSFKQLHNELFNPDRETKL</sequence>
<dbReference type="AlphaFoldDB" id="O77132"/>
<keyword evidence="8 11" id="KW-0727">SH2 domain</keyword>
<keyword evidence="9 14" id="KW-0829">Tyrosine-protein kinase</keyword>
<keyword evidence="3" id="KW-0963">Cytoplasm</keyword>
<dbReference type="InterPro" id="IPR000980">
    <property type="entry name" value="SH2"/>
</dbReference>
<dbReference type="PROSITE" id="PS50002">
    <property type="entry name" value="SH3"/>
    <property type="match status" value="1"/>
</dbReference>
<dbReference type="PRINTS" id="PR00401">
    <property type="entry name" value="SH2DOMAIN"/>
</dbReference>
<dbReference type="InterPro" id="IPR017441">
    <property type="entry name" value="Protein_kinase_ATP_BS"/>
</dbReference>
<keyword evidence="5 13" id="KW-0547">Nucleotide-binding</keyword>
<dbReference type="Gene3D" id="3.30.505.10">
    <property type="entry name" value="SH2 domain"/>
    <property type="match status" value="1"/>
</dbReference>
<evidence type="ECO:0000256" key="9">
    <source>
        <dbReference type="ARBA" id="ARBA00023137"/>
    </source>
</evidence>
<dbReference type="SUPFAM" id="SSF56112">
    <property type="entry name" value="Protein kinase-like (PK-like)"/>
    <property type="match status" value="1"/>
</dbReference>
<dbReference type="CDD" id="cd05039">
    <property type="entry name" value="PTKc_Csk_like"/>
    <property type="match status" value="1"/>
</dbReference>
<accession>Q25195</accession>
<dbReference type="InterPro" id="IPR011009">
    <property type="entry name" value="Kinase-like_dom_sf"/>
</dbReference>
<evidence type="ECO:0000259" key="17">
    <source>
        <dbReference type="PROSITE" id="PS50002"/>
    </source>
</evidence>
<dbReference type="PRINTS" id="PR00109">
    <property type="entry name" value="TYRKINASE"/>
</dbReference>
<dbReference type="OrthoDB" id="346907at2759"/>
<dbReference type="PROSITE" id="PS50001">
    <property type="entry name" value="SH2"/>
    <property type="match status" value="1"/>
</dbReference>
<dbReference type="EMBL" id="AF067775">
    <property type="protein sequence ID" value="AAC35011.1"/>
    <property type="molecule type" value="mRNA"/>
</dbReference>
<evidence type="ECO:0000256" key="5">
    <source>
        <dbReference type="ARBA" id="ARBA00022741"/>
    </source>
</evidence>
<dbReference type="InterPro" id="IPR000719">
    <property type="entry name" value="Prot_kinase_dom"/>
</dbReference>
<feature type="domain" description="SH2" evidence="16">
    <location>
        <begin position="92"/>
        <end position="185"/>
    </location>
</feature>
<dbReference type="GO" id="GO:0005524">
    <property type="term" value="F:ATP binding"/>
    <property type="evidence" value="ECO:0007669"/>
    <property type="project" value="UniProtKB-UniRule"/>
</dbReference>
<dbReference type="Gene3D" id="1.10.510.10">
    <property type="entry name" value="Transferase(Phosphotransferase) domain 1"/>
    <property type="match status" value="1"/>
</dbReference>
<dbReference type="InterPro" id="IPR020635">
    <property type="entry name" value="Tyr_kinase_cat_dom"/>
</dbReference>
<feature type="region of interest" description="Disordered" evidence="15">
    <location>
        <begin position="1"/>
        <end position="21"/>
    </location>
</feature>
<evidence type="ECO:0000256" key="15">
    <source>
        <dbReference type="SAM" id="MobiDB-lite"/>
    </source>
</evidence>
<dbReference type="Pfam" id="PF07714">
    <property type="entry name" value="PK_Tyr_Ser-Thr"/>
    <property type="match status" value="1"/>
</dbReference>
<dbReference type="InterPro" id="IPR001245">
    <property type="entry name" value="Ser-Thr/Tyr_kinase_cat_dom"/>
</dbReference>
<dbReference type="SMART" id="SM00326">
    <property type="entry name" value="SH3"/>
    <property type="match status" value="1"/>
</dbReference>
<feature type="domain" description="SH3" evidence="17">
    <location>
        <begin position="22"/>
        <end position="84"/>
    </location>
</feature>
<dbReference type="FunFam" id="3.30.505.10:FF:000023">
    <property type="entry name" value="Tyrosine-protein kinase"/>
    <property type="match status" value="1"/>
</dbReference>
<evidence type="ECO:0000256" key="2">
    <source>
        <dbReference type="ARBA" id="ARBA00022443"/>
    </source>
</evidence>
<evidence type="ECO:0000256" key="14">
    <source>
        <dbReference type="RuleBase" id="RU362096"/>
    </source>
</evidence>
<dbReference type="PRINTS" id="PR00452">
    <property type="entry name" value="SH3DOMAIN"/>
</dbReference>
<evidence type="ECO:0000256" key="12">
    <source>
        <dbReference type="PROSITE-ProRule" id="PRU00192"/>
    </source>
</evidence>
<accession>O77132</accession>
<dbReference type="PROSITE" id="PS50011">
    <property type="entry name" value="PROTEIN_KINASE_DOM"/>
    <property type="match status" value="1"/>
</dbReference>
<name>O77132_HYDVU</name>
<comment type="similarity">
    <text evidence="14">Belongs to the protein kinase superfamily. Tyr protein kinase family.</text>
</comment>
<dbReference type="InterPro" id="IPR035027">
    <property type="entry name" value="Csk-like_SH2"/>
</dbReference>
<dbReference type="GO" id="GO:0005737">
    <property type="term" value="C:cytoplasm"/>
    <property type="evidence" value="ECO:0007669"/>
    <property type="project" value="UniProtKB-SubCell"/>
</dbReference>
<evidence type="ECO:0000256" key="3">
    <source>
        <dbReference type="ARBA" id="ARBA00022490"/>
    </source>
</evidence>
<dbReference type="Pfam" id="PF00018">
    <property type="entry name" value="SH3_1"/>
    <property type="match status" value="1"/>
</dbReference>
<evidence type="ECO:0000256" key="10">
    <source>
        <dbReference type="ARBA" id="ARBA00051245"/>
    </source>
</evidence>
<organism evidence="19">
    <name type="scientific">Hydra vulgaris</name>
    <name type="common">Hydra</name>
    <name type="synonym">Hydra attenuata</name>
    <dbReference type="NCBI Taxonomy" id="6087"/>
    <lineage>
        <taxon>Eukaryota</taxon>
        <taxon>Metazoa</taxon>
        <taxon>Cnidaria</taxon>
        <taxon>Hydrozoa</taxon>
        <taxon>Hydroidolina</taxon>
        <taxon>Anthoathecata</taxon>
        <taxon>Aplanulata</taxon>
        <taxon>Hydridae</taxon>
        <taxon>Hydra</taxon>
    </lineage>
</organism>
<keyword evidence="6 14" id="KW-0418">Kinase</keyword>
<comment type="catalytic activity">
    <reaction evidence="10 14">
        <text>L-tyrosyl-[protein] + ATP = O-phospho-L-tyrosyl-[protein] + ADP + H(+)</text>
        <dbReference type="Rhea" id="RHEA:10596"/>
        <dbReference type="Rhea" id="RHEA-COMP:10136"/>
        <dbReference type="Rhea" id="RHEA-COMP:20101"/>
        <dbReference type="ChEBI" id="CHEBI:15378"/>
        <dbReference type="ChEBI" id="CHEBI:30616"/>
        <dbReference type="ChEBI" id="CHEBI:46858"/>
        <dbReference type="ChEBI" id="CHEBI:61978"/>
        <dbReference type="ChEBI" id="CHEBI:456216"/>
        <dbReference type="EC" id="2.7.10.2"/>
    </reaction>
</comment>
<evidence type="ECO:0000313" key="19">
    <source>
        <dbReference type="EMBL" id="AAC35011.1"/>
    </source>
</evidence>
<dbReference type="PROSITE" id="PS00107">
    <property type="entry name" value="PROTEIN_KINASE_ATP"/>
    <property type="match status" value="1"/>
</dbReference>
<keyword evidence="4 14" id="KW-0808">Transferase</keyword>
<dbReference type="PROSITE" id="PS00109">
    <property type="entry name" value="PROTEIN_KINASE_TYR"/>
    <property type="match status" value="1"/>
</dbReference>
<dbReference type="InterPro" id="IPR008266">
    <property type="entry name" value="Tyr_kinase_AS"/>
</dbReference>
<evidence type="ECO:0000256" key="7">
    <source>
        <dbReference type="ARBA" id="ARBA00022840"/>
    </source>
</evidence>
<evidence type="ECO:0000256" key="13">
    <source>
        <dbReference type="PROSITE-ProRule" id="PRU10141"/>
    </source>
</evidence>
<evidence type="ECO:0000256" key="1">
    <source>
        <dbReference type="ARBA" id="ARBA00004496"/>
    </source>
</evidence>
<reference evidence="19" key="1">
    <citation type="journal article" date="2000" name="Oncogene">
        <title>The Src/Csk regulatory circuit arose early in metazoan evolution.</title>
        <authorList>
            <person name="Miller M.A."/>
            <person name="Malik I.A."/>
            <person name="Shenk M.A."/>
            <person name="Steele R.E."/>
        </authorList>
    </citation>
    <scope>NUCLEOTIDE SEQUENCE</scope>
    <source>
        <strain evidence="19">UCI</strain>
    </source>
</reference>
<dbReference type="InterPro" id="IPR001452">
    <property type="entry name" value="SH3_domain"/>
</dbReference>
<dbReference type="CDD" id="cd09937">
    <property type="entry name" value="SH2_csk_like"/>
    <property type="match status" value="1"/>
</dbReference>
<dbReference type="PANTHER" id="PTHR24418">
    <property type="entry name" value="TYROSINE-PROTEIN KINASE"/>
    <property type="match status" value="1"/>
</dbReference>
<comment type="subcellular location">
    <subcellularLocation>
        <location evidence="1">Cytoplasm</location>
    </subcellularLocation>
</comment>
<keyword evidence="2 12" id="KW-0728">SH3 domain</keyword>
<proteinExistence type="evidence at transcript level"/>
<dbReference type="FunFam" id="1.10.510.10:FF:000554">
    <property type="entry name" value="Predicted protein"/>
    <property type="match status" value="1"/>
</dbReference>
<keyword evidence="7 13" id="KW-0067">ATP-binding</keyword>
<feature type="binding site" evidence="13">
    <location>
        <position position="241"/>
    </location>
    <ligand>
        <name>ATP</name>
        <dbReference type="ChEBI" id="CHEBI:30616"/>
    </ligand>
</feature>
<dbReference type="InterPro" id="IPR036860">
    <property type="entry name" value="SH2_dom_sf"/>
</dbReference>
<gene>
    <name evidence="19" type="primary">CSK</name>
</gene>
<evidence type="ECO:0000256" key="4">
    <source>
        <dbReference type="ARBA" id="ARBA00022679"/>
    </source>
</evidence>
<dbReference type="InterPro" id="IPR050198">
    <property type="entry name" value="Non-receptor_tyrosine_kinases"/>
</dbReference>
<evidence type="ECO:0000256" key="8">
    <source>
        <dbReference type="ARBA" id="ARBA00022999"/>
    </source>
</evidence>
<feature type="compositionally biased region" description="Low complexity" evidence="15">
    <location>
        <begin position="1"/>
        <end position="18"/>
    </location>
</feature>
<dbReference type="EC" id="2.7.10.2" evidence="14"/>
<dbReference type="InterPro" id="IPR036028">
    <property type="entry name" value="SH3-like_dom_sf"/>
</dbReference>
<dbReference type="SUPFAM" id="SSF50044">
    <property type="entry name" value="SH3-domain"/>
    <property type="match status" value="1"/>
</dbReference>
<feature type="domain" description="Protein kinase" evidence="18">
    <location>
        <begin position="213"/>
        <end position="458"/>
    </location>
</feature>
<evidence type="ECO:0000256" key="11">
    <source>
        <dbReference type="PROSITE-ProRule" id="PRU00191"/>
    </source>
</evidence>
<dbReference type="Pfam" id="PF00017">
    <property type="entry name" value="SH2"/>
    <property type="match status" value="1"/>
</dbReference>